<dbReference type="Pfam" id="PF01370">
    <property type="entry name" value="Epimerase"/>
    <property type="match status" value="1"/>
</dbReference>
<dbReference type="Proteomes" id="UP000070107">
    <property type="component" value="Unassembled WGS sequence"/>
</dbReference>
<dbReference type="EMBL" id="LNTU01000001">
    <property type="protein sequence ID" value="KXF79131.1"/>
    <property type="molecule type" value="Genomic_DNA"/>
</dbReference>
<organism evidence="4 5">
    <name type="scientific">Paramesorhizobium deserti</name>
    <dbReference type="NCBI Taxonomy" id="1494590"/>
    <lineage>
        <taxon>Bacteria</taxon>
        <taxon>Pseudomonadati</taxon>
        <taxon>Pseudomonadota</taxon>
        <taxon>Alphaproteobacteria</taxon>
        <taxon>Hyphomicrobiales</taxon>
        <taxon>Phyllobacteriaceae</taxon>
        <taxon>Paramesorhizobium</taxon>
    </lineage>
</organism>
<dbReference type="SUPFAM" id="SSF51735">
    <property type="entry name" value="NAD(P)-binding Rossmann-fold domains"/>
    <property type="match status" value="1"/>
</dbReference>
<proteinExistence type="inferred from homology"/>
<dbReference type="InterPro" id="IPR036291">
    <property type="entry name" value="NAD(P)-bd_dom_sf"/>
</dbReference>
<comment type="caution">
    <text evidence="4">The sequence shown here is derived from an EMBL/GenBank/DDBJ whole genome shotgun (WGS) entry which is preliminary data.</text>
</comment>
<protein>
    <submittedName>
        <fullName evidence="4">CDP-paratose 2-epimerase</fullName>
    </submittedName>
</protein>
<dbReference type="InterPro" id="IPR001509">
    <property type="entry name" value="Epimerase_deHydtase"/>
</dbReference>
<dbReference type="AlphaFoldDB" id="A0A135I109"/>
<keyword evidence="5" id="KW-1185">Reference proteome</keyword>
<feature type="domain" description="NAD-dependent epimerase/dehydratase" evidence="3">
    <location>
        <begin position="20"/>
        <end position="281"/>
    </location>
</feature>
<evidence type="ECO:0000256" key="2">
    <source>
        <dbReference type="ARBA" id="ARBA00007637"/>
    </source>
</evidence>
<name>A0A135I109_9HYPH</name>
<dbReference type="RefSeq" id="WP_068880446.1">
    <property type="nucleotide sequence ID" value="NZ_LNTU01000001.1"/>
</dbReference>
<evidence type="ECO:0000259" key="3">
    <source>
        <dbReference type="Pfam" id="PF01370"/>
    </source>
</evidence>
<dbReference type="STRING" id="1494590.ATN84_05210"/>
<comment type="pathway">
    <text evidence="1">Bacterial outer membrane biogenesis; LPS O-antigen biosynthesis.</text>
</comment>
<accession>A0A135I109</accession>
<evidence type="ECO:0000256" key="1">
    <source>
        <dbReference type="ARBA" id="ARBA00005125"/>
    </source>
</evidence>
<comment type="similarity">
    <text evidence="2">Belongs to the NAD(P)-dependent epimerase/dehydratase family.</text>
</comment>
<evidence type="ECO:0000313" key="4">
    <source>
        <dbReference type="EMBL" id="KXF79131.1"/>
    </source>
</evidence>
<evidence type="ECO:0000313" key="5">
    <source>
        <dbReference type="Proteomes" id="UP000070107"/>
    </source>
</evidence>
<reference evidence="4 5" key="1">
    <citation type="submission" date="2015-11" db="EMBL/GenBank/DDBJ databases">
        <title>Draft genome sequence of Paramesorhizobium deserti A-3-E, a strain highly resistant to diverse beta-lactam antibiotics.</title>
        <authorList>
            <person name="Lv R."/>
            <person name="Yang X."/>
            <person name="Fang N."/>
            <person name="Guo J."/>
            <person name="Luo X."/>
            <person name="Peng F."/>
            <person name="Yang R."/>
            <person name="Cui Y."/>
            <person name="Fang C."/>
            <person name="Song Y."/>
        </authorList>
    </citation>
    <scope>NUCLEOTIDE SEQUENCE [LARGE SCALE GENOMIC DNA]</scope>
    <source>
        <strain evidence="4 5">A-3-E</strain>
    </source>
</reference>
<gene>
    <name evidence="4" type="ORF">ATN84_05210</name>
</gene>
<dbReference type="Gene3D" id="3.40.50.720">
    <property type="entry name" value="NAD(P)-binding Rossmann-like Domain"/>
    <property type="match status" value="1"/>
</dbReference>
<dbReference type="PANTHER" id="PTHR43000">
    <property type="entry name" value="DTDP-D-GLUCOSE 4,6-DEHYDRATASE-RELATED"/>
    <property type="match status" value="1"/>
</dbReference>
<sequence length="368" mass="40041">MSDNDPRQHAPSLIGKAAPVVITGGSGFIGSNLADSLLGSEEEVVILDNLSRPGVHQNLEWLKEKHGARVHPLLADVRDFSAIEPAFTDAKAVFHLAGQTAVTTSMAEPFLDFDVNARGTLNVLEAARRSRHHAPVIFASTNKVYGALDDLKLIELEDRYVPAARDLYRHGIGEDRALDFCTPYGCSKGAADQYALDYGKSFGVPTAVLRMSCVYGPRQFGNEDQGWVAHFLISALKNEPITIYGNGKQVRDVLHVSDAVAAYRALLRSIDSVSGQAFNLGGGPANAVSLRRVLGEIARLTRRGCAVERAGWRPGDQAYFVADTRALQLRLGWKPTIGWRDGLRDLAAWLHDYRGLGAALGDRERISA</sequence>